<gene>
    <name evidence="1" type="ORF">PCOR1329_LOCUS80950</name>
</gene>
<name>A0ABN9XYZ9_9DINO</name>
<feature type="non-terminal residue" evidence="1">
    <location>
        <position position="1"/>
    </location>
</feature>
<organism evidence="1 2">
    <name type="scientific">Prorocentrum cordatum</name>
    <dbReference type="NCBI Taxonomy" id="2364126"/>
    <lineage>
        <taxon>Eukaryota</taxon>
        <taxon>Sar</taxon>
        <taxon>Alveolata</taxon>
        <taxon>Dinophyceae</taxon>
        <taxon>Prorocentrales</taxon>
        <taxon>Prorocentraceae</taxon>
        <taxon>Prorocentrum</taxon>
    </lineage>
</organism>
<proteinExistence type="predicted"/>
<evidence type="ECO:0000313" key="2">
    <source>
        <dbReference type="Proteomes" id="UP001189429"/>
    </source>
</evidence>
<accession>A0ABN9XYZ9</accession>
<protein>
    <submittedName>
        <fullName evidence="1">Uncharacterized protein</fullName>
    </submittedName>
</protein>
<keyword evidence="2" id="KW-1185">Reference proteome</keyword>
<dbReference type="EMBL" id="CAUYUJ010021514">
    <property type="protein sequence ID" value="CAK0905160.1"/>
    <property type="molecule type" value="Genomic_DNA"/>
</dbReference>
<feature type="non-terminal residue" evidence="1">
    <location>
        <position position="310"/>
    </location>
</feature>
<comment type="caution">
    <text evidence="1">The sequence shown here is derived from an EMBL/GenBank/DDBJ whole genome shotgun (WGS) entry which is preliminary data.</text>
</comment>
<dbReference type="Proteomes" id="UP001189429">
    <property type="component" value="Unassembled WGS sequence"/>
</dbReference>
<evidence type="ECO:0000313" key="1">
    <source>
        <dbReference type="EMBL" id="CAK0905160.1"/>
    </source>
</evidence>
<sequence>ARVVSELRAVGIHVAARLSLLLADAPAAAVALESRLAQAAKARPVGAARDPCVDFALAGRAPGLVRRRRLRQAARRAPRLRRLLGPGRRRHAAAGTFKQGVEASFSYGVCCAGLSDTDLDAARDGVQISRDQALDKAFAAALAASGSWADCRGPVEAALLSMRRMGWEELLGRSCEHWQAEQLSKRGVSWLDVGIDFGQLRRWAASGRGTSREARSWPSLSSEQRGYLRSCIVDGQWTNARKYGNNPRCAPSDTCELCPNHVGDLWHRHLCCSAIQHHGLSLPSEVALLLPQEDNAAVKCLAERVPAQQL</sequence>
<reference evidence="1" key="1">
    <citation type="submission" date="2023-10" db="EMBL/GenBank/DDBJ databases">
        <authorList>
            <person name="Chen Y."/>
            <person name="Shah S."/>
            <person name="Dougan E. K."/>
            <person name="Thang M."/>
            <person name="Chan C."/>
        </authorList>
    </citation>
    <scope>NUCLEOTIDE SEQUENCE [LARGE SCALE GENOMIC DNA]</scope>
</reference>